<evidence type="ECO:0000313" key="1">
    <source>
        <dbReference type="EMBL" id="DAF52999.1"/>
    </source>
</evidence>
<accession>A0A8S5SQM2</accession>
<reference evidence="1" key="1">
    <citation type="journal article" date="2021" name="Proc. Natl. Acad. Sci. U.S.A.">
        <title>A Catalog of Tens of Thousands of Viruses from Human Metagenomes Reveals Hidden Associations with Chronic Diseases.</title>
        <authorList>
            <person name="Tisza M.J."/>
            <person name="Buck C.B."/>
        </authorList>
    </citation>
    <scope>NUCLEOTIDE SEQUENCE</scope>
    <source>
        <strain evidence="1">CtPjm15</strain>
    </source>
</reference>
<dbReference type="EMBL" id="BK032645">
    <property type="protein sequence ID" value="DAF52999.1"/>
    <property type="molecule type" value="Genomic_DNA"/>
</dbReference>
<organism evidence="1">
    <name type="scientific">Phage sp. ctPjm15</name>
    <dbReference type="NCBI Taxonomy" id="2828006"/>
    <lineage>
        <taxon>Viruses</taxon>
    </lineage>
</organism>
<protein>
    <submittedName>
        <fullName evidence="1">Uncharacterized protein</fullName>
    </submittedName>
</protein>
<proteinExistence type="predicted"/>
<name>A0A8S5SQM2_9VIRU</name>
<sequence>MVLQVYKNRLSSKDFPRICGGVSKEMILAGHAVF</sequence>